<comment type="caution">
    <text evidence="2">The sequence shown here is derived from an EMBL/GenBank/DDBJ whole genome shotgun (WGS) entry which is preliminary data.</text>
</comment>
<proteinExistence type="predicted"/>
<dbReference type="EMBL" id="RYZI01000428">
    <property type="protein sequence ID" value="RWA05546.1"/>
    <property type="molecule type" value="Genomic_DNA"/>
</dbReference>
<reference evidence="2 3" key="1">
    <citation type="submission" date="2018-12" db="EMBL/GenBank/DDBJ databases">
        <title>Draft genome sequence of Xylaria grammica IHI A82.</title>
        <authorList>
            <person name="Buettner E."/>
            <person name="Kellner H."/>
        </authorList>
    </citation>
    <scope>NUCLEOTIDE SEQUENCE [LARGE SCALE GENOMIC DNA]</scope>
    <source>
        <strain evidence="2 3">IHI A82</strain>
    </source>
</reference>
<feature type="compositionally biased region" description="Basic and acidic residues" evidence="1">
    <location>
        <begin position="169"/>
        <end position="189"/>
    </location>
</feature>
<dbReference type="AlphaFoldDB" id="A0A439CTT2"/>
<evidence type="ECO:0000313" key="3">
    <source>
        <dbReference type="Proteomes" id="UP000286045"/>
    </source>
</evidence>
<feature type="region of interest" description="Disordered" evidence="1">
    <location>
        <begin position="157"/>
        <end position="235"/>
    </location>
</feature>
<name>A0A439CTT2_9PEZI</name>
<feature type="compositionally biased region" description="Basic and acidic residues" evidence="1">
    <location>
        <begin position="215"/>
        <end position="235"/>
    </location>
</feature>
<protein>
    <submittedName>
        <fullName evidence="2">Uncharacterized protein</fullName>
    </submittedName>
</protein>
<keyword evidence="3" id="KW-1185">Reference proteome</keyword>
<organism evidence="2 3">
    <name type="scientific">Xylaria grammica</name>
    <dbReference type="NCBI Taxonomy" id="363999"/>
    <lineage>
        <taxon>Eukaryota</taxon>
        <taxon>Fungi</taxon>
        <taxon>Dikarya</taxon>
        <taxon>Ascomycota</taxon>
        <taxon>Pezizomycotina</taxon>
        <taxon>Sordariomycetes</taxon>
        <taxon>Xylariomycetidae</taxon>
        <taxon>Xylariales</taxon>
        <taxon>Xylariaceae</taxon>
        <taxon>Xylaria</taxon>
    </lineage>
</organism>
<gene>
    <name evidence="2" type="ORF">EKO27_g9563</name>
</gene>
<evidence type="ECO:0000256" key="1">
    <source>
        <dbReference type="SAM" id="MobiDB-lite"/>
    </source>
</evidence>
<sequence>MDPENKENIPPPHDGHEPSWKDDEAYWDQMYPPTPPKGATPLGERRPELRRDVADDCVSFAEGHVRGAWSHIERIEDEYQVYGAEIPEDRLNAIGITIEALMRRVGLAHDLSVLVDQHISDPTIGARTQAVRAQGEAVRCSLHEFMVSMAVDMHLGEQPDDEEEEEEHEELHEGAGDIHGSSRAEDSRRSSRAFTIPGGRERDGVDGLDGLGSGDEDKADGKGGEDRGDFDPLVG</sequence>
<feature type="compositionally biased region" description="Acidic residues" evidence="1">
    <location>
        <begin position="158"/>
        <end position="168"/>
    </location>
</feature>
<dbReference type="Proteomes" id="UP000286045">
    <property type="component" value="Unassembled WGS sequence"/>
</dbReference>
<feature type="region of interest" description="Disordered" evidence="1">
    <location>
        <begin position="1"/>
        <end position="45"/>
    </location>
</feature>
<evidence type="ECO:0000313" key="2">
    <source>
        <dbReference type="EMBL" id="RWA05546.1"/>
    </source>
</evidence>
<accession>A0A439CTT2</accession>
<feature type="compositionally biased region" description="Basic and acidic residues" evidence="1">
    <location>
        <begin position="1"/>
        <end position="24"/>
    </location>
</feature>